<protein>
    <submittedName>
        <fullName evidence="1">Uncharacterized protein</fullName>
    </submittedName>
</protein>
<proteinExistence type="predicted"/>
<accession>A0A0F9KXZ1</accession>
<name>A0A0F9KXZ1_9ZZZZ</name>
<dbReference type="AlphaFoldDB" id="A0A0F9KXZ1"/>
<organism evidence="1">
    <name type="scientific">marine sediment metagenome</name>
    <dbReference type="NCBI Taxonomy" id="412755"/>
    <lineage>
        <taxon>unclassified sequences</taxon>
        <taxon>metagenomes</taxon>
        <taxon>ecological metagenomes</taxon>
    </lineage>
</organism>
<sequence length="54" mass="5966">AKGIEIIQKILKLEYSQDGFFKEFHARLNPIDTKIPGISLAGVAQGPKCSFFIS</sequence>
<feature type="non-terminal residue" evidence="1">
    <location>
        <position position="1"/>
    </location>
</feature>
<comment type="caution">
    <text evidence="1">The sequence shown here is derived from an EMBL/GenBank/DDBJ whole genome shotgun (WGS) entry which is preliminary data.</text>
</comment>
<dbReference type="EMBL" id="LAZR01007147">
    <property type="protein sequence ID" value="KKM87159.1"/>
    <property type="molecule type" value="Genomic_DNA"/>
</dbReference>
<evidence type="ECO:0000313" key="1">
    <source>
        <dbReference type="EMBL" id="KKM87159.1"/>
    </source>
</evidence>
<reference evidence="1" key="1">
    <citation type="journal article" date="2015" name="Nature">
        <title>Complex archaea that bridge the gap between prokaryotes and eukaryotes.</title>
        <authorList>
            <person name="Spang A."/>
            <person name="Saw J.H."/>
            <person name="Jorgensen S.L."/>
            <person name="Zaremba-Niedzwiedzka K."/>
            <person name="Martijn J."/>
            <person name="Lind A.E."/>
            <person name="van Eijk R."/>
            <person name="Schleper C."/>
            <person name="Guy L."/>
            <person name="Ettema T.J."/>
        </authorList>
    </citation>
    <scope>NUCLEOTIDE SEQUENCE</scope>
</reference>
<gene>
    <name evidence="1" type="ORF">LCGC14_1271810</name>
</gene>